<gene>
    <name evidence="1" type="ORF">Q8G51_07965</name>
</gene>
<accession>A0AAW8AWB2</accession>
<proteinExistence type="predicted"/>
<sequence length="189" mass="21645">KKNERIGIHSFLLHFSNVCLTDWHYCESGVFYWIRIMILYKYMSFDDALLTLNNRTLAFSHLEDFNDPFECTTLGLYDHVISKRNSNEVLQQKFSRKYLITCLTKQPLNPLMWAHYADSHNGVVIGIDVNKAGLNDADKFIITADCGSVTYLSEEPKNLNRCTVEFLNNRSLAKVVIASSSGLPVQRLS</sequence>
<protein>
    <submittedName>
        <fullName evidence="1">DUF2971 domain-containing protein</fullName>
    </submittedName>
</protein>
<dbReference type="EMBL" id="JAUUUS010000132">
    <property type="protein sequence ID" value="MDP1447738.1"/>
    <property type="molecule type" value="Genomic_DNA"/>
</dbReference>
<dbReference type="AlphaFoldDB" id="A0AAW8AWB2"/>
<dbReference type="InterPro" id="IPR021352">
    <property type="entry name" value="DUF2971"/>
</dbReference>
<organism evidence="1 2">
    <name type="scientific">Acinetobacter lwoffii</name>
    <dbReference type="NCBI Taxonomy" id="28090"/>
    <lineage>
        <taxon>Bacteria</taxon>
        <taxon>Pseudomonadati</taxon>
        <taxon>Pseudomonadota</taxon>
        <taxon>Gammaproteobacteria</taxon>
        <taxon>Moraxellales</taxon>
        <taxon>Moraxellaceae</taxon>
        <taxon>Acinetobacter</taxon>
    </lineage>
</organism>
<reference evidence="1" key="1">
    <citation type="submission" date="2023-07" db="EMBL/GenBank/DDBJ databases">
        <title>Dynamics of blaOXA-23 gene transmission in Acinetobacter spp. from contaminated veterinary surfaces.</title>
        <authorList>
            <person name="Moreira Da Silva J."/>
            <person name="Menezes J."/>
            <person name="Fernandes L."/>
            <person name="Marques C."/>
            <person name="Amaral A."/>
            <person name="Timofte D."/>
            <person name="Pomba C."/>
        </authorList>
    </citation>
    <scope>NUCLEOTIDE SEQUENCE</scope>
    <source>
        <strain evidence="1">CMVB11Z4A1</strain>
    </source>
</reference>
<evidence type="ECO:0000313" key="1">
    <source>
        <dbReference type="EMBL" id="MDP1447738.1"/>
    </source>
</evidence>
<name>A0AAW8AWB2_ACILW</name>
<comment type="caution">
    <text evidence="1">The sequence shown here is derived from an EMBL/GenBank/DDBJ whole genome shotgun (WGS) entry which is preliminary data.</text>
</comment>
<dbReference type="RefSeq" id="WP_305158055.1">
    <property type="nucleotide sequence ID" value="NZ_JAUUUQ010000114.1"/>
</dbReference>
<dbReference type="Pfam" id="PF11185">
    <property type="entry name" value="DUF2971"/>
    <property type="match status" value="1"/>
</dbReference>
<evidence type="ECO:0000313" key="2">
    <source>
        <dbReference type="Proteomes" id="UP001242129"/>
    </source>
</evidence>
<feature type="non-terminal residue" evidence="1">
    <location>
        <position position="1"/>
    </location>
</feature>
<dbReference type="Proteomes" id="UP001242129">
    <property type="component" value="Unassembled WGS sequence"/>
</dbReference>